<accession>A0A7X9RWZ0</accession>
<evidence type="ECO:0000313" key="3">
    <source>
        <dbReference type="Proteomes" id="UP000576082"/>
    </source>
</evidence>
<organism evidence="2 3">
    <name type="scientific">Flammeovirga aprica JL-4</name>
    <dbReference type="NCBI Taxonomy" id="694437"/>
    <lineage>
        <taxon>Bacteria</taxon>
        <taxon>Pseudomonadati</taxon>
        <taxon>Bacteroidota</taxon>
        <taxon>Cytophagia</taxon>
        <taxon>Cytophagales</taxon>
        <taxon>Flammeovirgaceae</taxon>
        <taxon>Flammeovirga</taxon>
    </lineage>
</organism>
<dbReference type="Proteomes" id="UP000576082">
    <property type="component" value="Unassembled WGS sequence"/>
</dbReference>
<dbReference type="EMBL" id="JABANE010000058">
    <property type="protein sequence ID" value="NME70220.1"/>
    <property type="molecule type" value="Genomic_DNA"/>
</dbReference>
<comment type="caution">
    <text evidence="2">The sequence shown here is derived from an EMBL/GenBank/DDBJ whole genome shotgun (WGS) entry which is preliminary data.</text>
</comment>
<evidence type="ECO:0008006" key="4">
    <source>
        <dbReference type="Google" id="ProtNLM"/>
    </source>
</evidence>
<dbReference type="RefSeq" id="WP_169658462.1">
    <property type="nucleotide sequence ID" value="NZ_JABANE010000058.1"/>
</dbReference>
<proteinExistence type="predicted"/>
<name>A0A7X9RWZ0_9BACT</name>
<feature type="chain" id="PRO_5031523826" description="Cadherin-like beta sandwich domain-containing protein" evidence="1">
    <location>
        <begin position="28"/>
        <end position="1351"/>
    </location>
</feature>
<reference evidence="2 3" key="1">
    <citation type="submission" date="2020-04" db="EMBL/GenBank/DDBJ databases">
        <title>Flammeovirga sp. SR4, a novel species isolated from seawater.</title>
        <authorList>
            <person name="Wang X."/>
        </authorList>
    </citation>
    <scope>NUCLEOTIDE SEQUENCE [LARGE SCALE GENOMIC DNA]</scope>
    <source>
        <strain evidence="2 3">ATCC 23126</strain>
    </source>
</reference>
<evidence type="ECO:0000256" key="1">
    <source>
        <dbReference type="SAM" id="SignalP"/>
    </source>
</evidence>
<feature type="signal peptide" evidence="1">
    <location>
        <begin position="1"/>
        <end position="27"/>
    </location>
</feature>
<keyword evidence="3" id="KW-1185">Reference proteome</keyword>
<protein>
    <recommendedName>
        <fullName evidence="4">Cadherin-like beta sandwich domain-containing protein</fullName>
    </recommendedName>
</protein>
<keyword evidence="1" id="KW-0732">Signal</keyword>
<gene>
    <name evidence="2" type="ORF">HHU12_19750</name>
</gene>
<evidence type="ECO:0000313" key="2">
    <source>
        <dbReference type="EMBL" id="NME70220.1"/>
    </source>
</evidence>
<sequence length="1351" mass="148827">MKDFFTYIKILSFTLCVIMGIQVQAQAQYPYLQTSNKSIGSLTAITGGGLYDGAGDPKGTLCHNLYQFTRNDQVNATLGIALDGTIDLSSSQEVTLNMLVRIPDETLEATTLMCALRKDGDEATQVTATTTIEKFDEWVDYTFDFSAVDPSAQFNQVIFYLIPDTQNQEADKVQFLINEVKGPKVIQDYISTTAKTSADGKIVTIDFNGHEAIDQFFNPLFKVFNEAGTELSVSQTLINGTSIDLYLTAPVAYGENVTYSYVSGTISDVNGLALNSFEGKEVINNSTYISGAELLYSFGEQSLFTNVNPVNMSLDKNAQDPVNASVKAGKFVRNETHWANIEWDLPKSYSFDFTATKTFSIDVYLEDIGEIDQNKDITLGFKRYDENGEYINEFRVANQSVTCYGKWNTYTFDLSDQTAETLEAIRNVQLYVAPADVEYKGTGVTGYVNNLRGPKIIADQIVSTIATNEEANTIYVDIHSFGALQTVETTGFTVKSDGVDQVISTVSNTEKQIVLALETPLDFSKTVTVSYDDTQGTINDEDGLTLASFADIVLELPQEEVELPEYKMGVTYYYDGTENPHFTVQDRNNTFEVVDNPYLTDEVTDPKVTKVTRLNAHRGITAYDITASNGVIYGNRNLKFKFKVYQVSTDPALEQNVIQLRLFGQMEGNDSKHFITKRINVTTMDQWVEYEFDFTGVEFNDGVSTLKVADATYNQYELTFGEDIPQGGGAGAVDEAFYYVTNFEGPEVVVPTDASLVALYAGGKLMKDFTSDMLAFEVPIPYGETQIPEIEAIATHKDAVISIDQATLPTETTTITVTAPDATTTATYEVTYKEGDPSTVTAINGITVNGYPLGNFDPAQKEYTFTYPYGTSAIPKVEADKTDEHSTVVITPPTELPGDAKIEITAQDGVTKEEYTLKFAWSTPSNINFLSELTVDGLNENFDKELLDYTVNLPFGTVAIPHVTADTEDESSTMIINQAQELPGEATIIVTAQSGEARTYTVKFIIDAPSTDASFKSITVNGLTFEDYEEGKEGYTIGLRFGTVDIPTIEVEKSSDLATLNITHAPTLDDITKIEIIAQDGIHKTVINFSFEILPKQSEDASLQWIALDGVNLENFDPEVFEYDVVLELGTTEVPVFSAQVNDEKATMEIETASSVYGKTVISVQAEDPYVPAAVYTVNLTVRLPSTNTNIASLTIDGELFDAFKNDSTDYILEGYTSVPKLEVTLEDDRGTVNILQAERLGAPAIITVTAEDGISSETFTFLVMKVETPTAVVPDIFSGITLQKLGNNTLNITSEKFLSNCTVVINDIQGKVVYQGTMNGTQKSIQYLPNTFLIIRIINQEGQWFKKIKL</sequence>